<evidence type="ECO:0000256" key="1">
    <source>
        <dbReference type="SAM" id="Phobius"/>
    </source>
</evidence>
<organism evidence="3 4">
    <name type="scientific">Niallia taxi</name>
    <dbReference type="NCBI Taxonomy" id="2499688"/>
    <lineage>
        <taxon>Bacteria</taxon>
        <taxon>Bacillati</taxon>
        <taxon>Bacillota</taxon>
        <taxon>Bacilli</taxon>
        <taxon>Bacillales</taxon>
        <taxon>Bacillaceae</taxon>
        <taxon>Niallia</taxon>
    </lineage>
</organism>
<dbReference type="InterPro" id="IPR007349">
    <property type="entry name" value="DUF418"/>
</dbReference>
<sequence>MNKLERIHSIDVIRGFAILGIAFANILPLSTPILYDSFPSSLWTSSHDRLIEKLLFILAEGNFYSLFAMLFGFSFIIFMERSAAKGNNPYILFSKRQFILLGIGILHALFIWYGDILIVYALFGFLLLPLYKAPKWIISLMIAIVLLPNVVILYNLIGYNYDPAEYLDYNYIVSVIMNYQSGGTVGFLQNLYDWLNTYQPGNLPYLYMSIFPMFLIGVLIAKSKSILLNITKKHYVFWVVFGLVGLTIKLLPVVKPNSLLYLQAAESIGNPLMSLFYGLSILLMITKLKGSLSLIGNIGRTSMSNYLLQNIIGFVIFKVFHLYGTLPPTKLIIISFIVAVFQIWLSYIWLLLFKQGPIEFLWRRLTYIKIDTLRNKKSISSSSQ</sequence>
<protein>
    <submittedName>
        <fullName evidence="3">DUF418 domain-containing protein</fullName>
    </submittedName>
</protein>
<feature type="transmembrane region" description="Helical" evidence="1">
    <location>
        <begin position="260"/>
        <end position="285"/>
    </location>
</feature>
<gene>
    <name evidence="3" type="ORF">EM808_19615</name>
</gene>
<dbReference type="AlphaFoldDB" id="A0A437K7F4"/>
<keyword evidence="1" id="KW-0812">Transmembrane</keyword>
<feature type="transmembrane region" description="Helical" evidence="1">
    <location>
        <begin position="235"/>
        <end position="254"/>
    </location>
</feature>
<dbReference type="RefSeq" id="WP_127739904.1">
    <property type="nucleotide sequence ID" value="NZ_CAJCKN010000005.1"/>
</dbReference>
<feature type="domain" description="DUF418" evidence="2">
    <location>
        <begin position="233"/>
        <end position="369"/>
    </location>
</feature>
<comment type="caution">
    <text evidence="3">The sequence shown here is derived from an EMBL/GenBank/DDBJ whole genome shotgun (WGS) entry which is preliminary data.</text>
</comment>
<dbReference type="Pfam" id="PF04235">
    <property type="entry name" value="DUF418"/>
    <property type="match status" value="1"/>
</dbReference>
<keyword evidence="4" id="KW-1185">Reference proteome</keyword>
<accession>A0A437K7F4</accession>
<dbReference type="PANTHER" id="PTHR30590">
    <property type="entry name" value="INNER MEMBRANE PROTEIN"/>
    <property type="match status" value="1"/>
</dbReference>
<feature type="transmembrane region" description="Helical" evidence="1">
    <location>
        <begin position="204"/>
        <end position="223"/>
    </location>
</feature>
<evidence type="ECO:0000313" key="3">
    <source>
        <dbReference type="EMBL" id="RVT59504.1"/>
    </source>
</evidence>
<feature type="transmembrane region" description="Helical" evidence="1">
    <location>
        <begin position="12"/>
        <end position="35"/>
    </location>
</feature>
<feature type="transmembrane region" description="Helical" evidence="1">
    <location>
        <begin position="137"/>
        <end position="157"/>
    </location>
</feature>
<reference evidence="3 4" key="1">
    <citation type="submission" date="2019-01" db="EMBL/GenBank/DDBJ databases">
        <title>Bacillus sp. M5HDSG1-1, whole genome shotgun sequence.</title>
        <authorList>
            <person name="Tuo L."/>
        </authorList>
    </citation>
    <scope>NUCLEOTIDE SEQUENCE [LARGE SCALE GENOMIC DNA]</scope>
    <source>
        <strain evidence="3 4">M5HDSG1-1</strain>
    </source>
</reference>
<dbReference type="Proteomes" id="UP000288024">
    <property type="component" value="Unassembled WGS sequence"/>
</dbReference>
<feature type="transmembrane region" description="Helical" evidence="1">
    <location>
        <begin position="306"/>
        <end position="326"/>
    </location>
</feature>
<evidence type="ECO:0000313" key="4">
    <source>
        <dbReference type="Proteomes" id="UP000288024"/>
    </source>
</evidence>
<dbReference type="GeneID" id="87619117"/>
<name>A0A437K7F4_9BACI</name>
<feature type="transmembrane region" description="Helical" evidence="1">
    <location>
        <begin position="169"/>
        <end position="192"/>
    </location>
</feature>
<keyword evidence="1" id="KW-0472">Membrane</keyword>
<feature type="transmembrane region" description="Helical" evidence="1">
    <location>
        <begin position="98"/>
        <end position="131"/>
    </location>
</feature>
<dbReference type="PANTHER" id="PTHR30590:SF3">
    <property type="entry name" value="HYPOTHETICAL MEMBRANE SPANNING PROTEIN"/>
    <property type="match status" value="1"/>
</dbReference>
<evidence type="ECO:0000259" key="2">
    <source>
        <dbReference type="Pfam" id="PF04235"/>
    </source>
</evidence>
<dbReference type="InterPro" id="IPR052529">
    <property type="entry name" value="Bact_Transport_Assoc"/>
</dbReference>
<keyword evidence="1" id="KW-1133">Transmembrane helix</keyword>
<proteinExistence type="predicted"/>
<dbReference type="EMBL" id="RZTZ01000009">
    <property type="protein sequence ID" value="RVT59504.1"/>
    <property type="molecule type" value="Genomic_DNA"/>
</dbReference>
<feature type="transmembrane region" description="Helical" evidence="1">
    <location>
        <begin position="332"/>
        <end position="353"/>
    </location>
</feature>
<feature type="transmembrane region" description="Helical" evidence="1">
    <location>
        <begin position="55"/>
        <end position="78"/>
    </location>
</feature>